<accession>A0A1M4TQZ3</accession>
<organism evidence="1 2">
    <name type="scientific">Pedobacter caeni</name>
    <dbReference type="NCBI Taxonomy" id="288992"/>
    <lineage>
        <taxon>Bacteria</taxon>
        <taxon>Pseudomonadati</taxon>
        <taxon>Bacteroidota</taxon>
        <taxon>Sphingobacteriia</taxon>
        <taxon>Sphingobacteriales</taxon>
        <taxon>Sphingobacteriaceae</taxon>
        <taxon>Pedobacter</taxon>
    </lineage>
</organism>
<dbReference type="EMBL" id="FQUQ01000001">
    <property type="protein sequence ID" value="SHE46930.1"/>
    <property type="molecule type" value="Genomic_DNA"/>
</dbReference>
<protein>
    <submittedName>
        <fullName evidence="1">Uncharacterized protein</fullName>
    </submittedName>
</protein>
<dbReference type="InterPro" id="IPR046732">
    <property type="entry name" value="DUF6624"/>
</dbReference>
<evidence type="ECO:0000313" key="2">
    <source>
        <dbReference type="Proteomes" id="UP000184287"/>
    </source>
</evidence>
<dbReference type="Pfam" id="PF20329">
    <property type="entry name" value="DUF6624"/>
    <property type="match status" value="1"/>
</dbReference>
<dbReference type="RefSeq" id="WP_073226459.1">
    <property type="nucleotide sequence ID" value="NZ_FQUQ01000001.1"/>
</dbReference>
<dbReference type="STRING" id="288992.SAMN04488522_101287"/>
<sequence length="187" mass="21773">MLYQEIATKLIQLAENDLSIRQRLLNRGELSKGYHPEMEAVHKANSKELKIIISEIGYPTVNKVGYKASDAAWLIIQHAISEPDFMQECYSLMLENRQDIAPKNIAYLYDRIQVYKSKPQKYGTQMISRDVLFPVENPLKINIYRSKVGLPNLSDEQIMLIPSRDQIQLIDSQDKDYNVWRKKTGWI</sequence>
<dbReference type="Proteomes" id="UP000184287">
    <property type="component" value="Unassembled WGS sequence"/>
</dbReference>
<proteinExistence type="predicted"/>
<dbReference type="OrthoDB" id="2989458at2"/>
<evidence type="ECO:0000313" key="1">
    <source>
        <dbReference type="EMBL" id="SHE46930.1"/>
    </source>
</evidence>
<keyword evidence="2" id="KW-1185">Reference proteome</keyword>
<gene>
    <name evidence="1" type="ORF">SAMN04488522_101287</name>
</gene>
<name>A0A1M4TQZ3_9SPHI</name>
<reference evidence="2" key="1">
    <citation type="submission" date="2016-11" db="EMBL/GenBank/DDBJ databases">
        <authorList>
            <person name="Varghese N."/>
            <person name="Submissions S."/>
        </authorList>
    </citation>
    <scope>NUCLEOTIDE SEQUENCE [LARGE SCALE GENOMIC DNA]</scope>
    <source>
        <strain evidence="2">DSM 16990</strain>
    </source>
</reference>
<dbReference type="AlphaFoldDB" id="A0A1M4TQZ3"/>